<dbReference type="Pfam" id="PF25023">
    <property type="entry name" value="TEN_YD-shell"/>
    <property type="match status" value="1"/>
</dbReference>
<keyword evidence="5" id="KW-0614">Plasmid</keyword>
<evidence type="ECO:0000259" key="2">
    <source>
        <dbReference type="Pfam" id="PF03527"/>
    </source>
</evidence>
<dbReference type="Pfam" id="PF03527">
    <property type="entry name" value="RHS"/>
    <property type="match status" value="1"/>
</dbReference>
<dbReference type="InterPro" id="IPR006530">
    <property type="entry name" value="YD"/>
</dbReference>
<evidence type="ECO:0000259" key="4">
    <source>
        <dbReference type="Pfam" id="PF25023"/>
    </source>
</evidence>
<keyword evidence="6" id="KW-1185">Reference proteome</keyword>
<dbReference type="NCBIfam" id="TIGR03696">
    <property type="entry name" value="Rhs_assc_core"/>
    <property type="match status" value="1"/>
</dbReference>
<gene>
    <name evidence="5" type="ordered locus">bgla_4p2310</name>
</gene>
<dbReference type="KEGG" id="bgd:bgla_4p2310"/>
<dbReference type="InterPro" id="IPR031325">
    <property type="entry name" value="RHS_repeat"/>
</dbReference>
<dbReference type="PRINTS" id="PR00394">
    <property type="entry name" value="RHSPROTEIN"/>
</dbReference>
<dbReference type="Pfam" id="PF14412">
    <property type="entry name" value="AHH"/>
    <property type="match status" value="1"/>
</dbReference>
<evidence type="ECO:0000313" key="6">
    <source>
        <dbReference type="Proteomes" id="UP000008316"/>
    </source>
</evidence>
<geneLocation type="plasmid" evidence="5 6">
    <name>bgla_4p</name>
</geneLocation>
<organism evidence="5 6">
    <name type="scientific">Burkholderia gladioli (strain BSR3)</name>
    <dbReference type="NCBI Taxonomy" id="999541"/>
    <lineage>
        <taxon>Bacteria</taxon>
        <taxon>Pseudomonadati</taxon>
        <taxon>Pseudomonadota</taxon>
        <taxon>Betaproteobacteria</taxon>
        <taxon>Burkholderiales</taxon>
        <taxon>Burkholderiaceae</taxon>
        <taxon>Burkholderia</taxon>
    </lineage>
</organism>
<feature type="domain" description="DUF6531" evidence="3">
    <location>
        <begin position="367"/>
        <end position="438"/>
    </location>
</feature>
<dbReference type="PANTHER" id="PTHR32305:SF15">
    <property type="entry name" value="PROTEIN RHSA-RELATED"/>
    <property type="match status" value="1"/>
</dbReference>
<dbReference type="Pfam" id="PF05593">
    <property type="entry name" value="RHS_repeat"/>
    <property type="match status" value="5"/>
</dbReference>
<dbReference type="CDD" id="cd20743">
    <property type="entry name" value="FIX_RhsA-like"/>
    <property type="match status" value="1"/>
</dbReference>
<evidence type="ECO:0000259" key="3">
    <source>
        <dbReference type="Pfam" id="PF20148"/>
    </source>
</evidence>
<dbReference type="InterPro" id="IPR032871">
    <property type="entry name" value="AHH_dom_containing"/>
</dbReference>
<evidence type="ECO:0000313" key="5">
    <source>
        <dbReference type="EMBL" id="AEA65993.1"/>
    </source>
</evidence>
<dbReference type="HOGENOM" id="CLU_001218_1_0_4"/>
<reference evidence="5 6" key="1">
    <citation type="journal article" date="2011" name="J. Bacteriol.">
        <title>Complete genome sequence of Burkholderia gladioli BSR3.</title>
        <authorList>
            <person name="Seo Y.S."/>
            <person name="Lim J."/>
            <person name="Choi B.S."/>
            <person name="Kim H."/>
            <person name="Goo E."/>
            <person name="Lee B."/>
            <person name="Lim J.S."/>
            <person name="Choi I.Y."/>
            <person name="Moon J.S."/>
            <person name="Kim J."/>
            <person name="Hwang I."/>
        </authorList>
    </citation>
    <scope>NUCLEOTIDE SEQUENCE [LARGE SCALE GENOMIC DNA]</scope>
    <source>
        <strain evidence="5 6">BSR3</strain>
        <plasmid evidence="5">bgla_4p</plasmid>
    </source>
</reference>
<dbReference type="PANTHER" id="PTHR32305">
    <property type="match status" value="1"/>
</dbReference>
<dbReference type="NCBIfam" id="TIGR01643">
    <property type="entry name" value="YD_repeat_2x"/>
    <property type="match status" value="6"/>
</dbReference>
<dbReference type="EMBL" id="CP002604">
    <property type="protein sequence ID" value="AEA65993.1"/>
    <property type="molecule type" value="Genomic_DNA"/>
</dbReference>
<feature type="domain" description="Teneurin-like YD-shell" evidence="4">
    <location>
        <begin position="1071"/>
        <end position="1235"/>
    </location>
</feature>
<dbReference type="InterPro" id="IPR045351">
    <property type="entry name" value="DUF6531"/>
</dbReference>
<evidence type="ECO:0000256" key="1">
    <source>
        <dbReference type="ARBA" id="ARBA00022737"/>
    </source>
</evidence>
<dbReference type="InterPro" id="IPR056823">
    <property type="entry name" value="TEN-like_YD-shell"/>
</dbReference>
<sequence>MADKQQSLPSVDAAIVPLNQVHIADLEAGASHFDSWLRTASGGYVTLERIKEVSAAMPVLGNIIAAVDVCGDISKLIEHRNVQPRSEAEKLDRILDWANLAINLIGVLPIPPGTTAARMSLRPTLGLVRQAVKRGATDLATASVAVIAGHFTATLMGELKPFVEEAKARLTELLKDAGSEAEKRLNQLADGFDALASGRLTDPNANLAAARNKASRVSARSLIHDPTQTLGDLFGAVWEVYKAGAKAEVNFVVSLTPDEARSTVRRLAADIRASIPDVKKRIQSLSSDDVGSVMYMLNILIRAIQVYEEKKRHLAATVDSNKRNQAQRKEGGEQVTNIGKEAKTQKPGPGCLCGIGQPPARVGGSIGLGLGDESFTHTDFVLPGLISVEWARTYRSNFDAHDEQGPLGPRWTTPYHVAFEAKGDGFVYHDASGRSLTYPALKLGQPHRDSVESCTITRESDDRIRLVRGETLTETYERHGTRFVLGKIEDRSGNEVALEWVEGLLTRIEVTDLVATVTHDNVGRIMRVALVDSAGTAIRTLARYRYDEAGDLVEANDENAASWSYAYSHHLVTRYSDRTGRGMNLEWDGTHLDAKAIHEWADDGSFDTRLTWHDDLRLTFVTDALGNTTQQYYDIDGYVYRTVYPDRTEEWFMRNADKNLTRHVFPDGTEESFTWDDAGQMTSHTQRDGRIAYYVYDRHHNLTGLQDPEGHRWERYYDSKGRVTEALDPLGHVTKYEYDRAGLPVAITDPKGGTTKIAWRPDGQIASYTDCSGKTATWKYDERGRLVQQQNAAGEITRYGYEAGQLAWVTRPAGLRDTFARDAEGRLLEHVDGLNRSTRYTYTAAGLLAKRINARGDSLEYGWNRLGQITLLRNENGREYRFGYDTAGRLNSESDFDGRETRYYRAAGSGLVTNRLYGGVMQAFEYDAMGRLESRRGWPAQFTDRGHVFLAPQGETAVEAESFQYDGLGRLLLAVNDQSRVQRFYDPVGNLAREHVHMRVEGKAYEFVWRHEYDEVGARIATTRPDGHRLEWLTYGSGHVHGVMLDGATIANFERDDAHRETERELGNGLTQTTQYDEAGRLARQLLQGTGGKVMERRYQYDAAGQLTQIADLRRGEIQFAYDPIGRLTRAQSSLGVETFAFDPASNIVESKERDEHGIGVLGGARSAPLLDNLLKDFAGTHFAYDEMGNLKQRTRNGECTDFEWSSLGRMVSARDRHMQATYTYDALGRRIAKLTEPIVPYLAGAGSGWRDAERQRLKQERGYGFTLYGWDGDTLAYETAWERRETTHYVYEPGSFTPLAQATGAAVVQDGAAYASRFAGIAYYHCDQIGTPQELTDEAGEVAWSARYKAWGEAREVISEAARKAGITNPLRFAGQYFDHETGLHYNRHRYYDPSSGRFVSKDPIGLAGGINVYQYAPNPVQWVDPLGLSSAALAAAMNDTGIPTPVDSAAHHIVGETSAGAQPARDILAQHGIGIDSAHNGVFLPNKNNTDDMPGICHCGRHPNAYLDAVNRRLQRASEQDGKQGVLSELDNMRGTLSSAPRDASWKTVLGK</sequence>
<dbReference type="InterPro" id="IPR050708">
    <property type="entry name" value="T6SS_VgrG/RHS"/>
</dbReference>
<dbReference type="Proteomes" id="UP000008316">
    <property type="component" value="Plasmid bgla_4p"/>
</dbReference>
<dbReference type="InterPro" id="IPR001826">
    <property type="entry name" value="RHS"/>
</dbReference>
<feature type="domain" description="RHS protein conserved region" evidence="2">
    <location>
        <begin position="1322"/>
        <end position="1357"/>
    </location>
</feature>
<keyword evidence="1" id="KW-0677">Repeat</keyword>
<dbReference type="Gene3D" id="2.180.10.10">
    <property type="entry name" value="RHS repeat-associated core"/>
    <property type="match status" value="2"/>
</dbReference>
<dbReference type="InterPro" id="IPR022385">
    <property type="entry name" value="Rhs_assc_core"/>
</dbReference>
<accession>F2LSX3</accession>
<name>F2LSX3_BURGS</name>
<proteinExistence type="predicted"/>
<dbReference type="RefSeq" id="WP_013700163.1">
    <property type="nucleotide sequence ID" value="NC_015383.1"/>
</dbReference>
<dbReference type="Pfam" id="PF20148">
    <property type="entry name" value="DUF6531"/>
    <property type="match status" value="1"/>
</dbReference>
<protein>
    <submittedName>
        <fullName evidence="5">RHS family protein</fullName>
    </submittedName>
</protein>
<dbReference type="SUPFAM" id="SSF69304">
    <property type="entry name" value="Tricorn protease N-terminal domain"/>
    <property type="match status" value="1"/>
</dbReference>